<evidence type="ECO:0000313" key="1">
    <source>
        <dbReference type="EMBL" id="KYC35953.1"/>
    </source>
</evidence>
<sequence length="77" mass="8921">MVVPKDLSNVIKILQNETFVKSCAYWTSLKGRQDTSNDETITIEIPKENVLICQVLKDQIENEAERKMRLLDLEDLI</sequence>
<proteinExistence type="predicted"/>
<keyword evidence="2" id="KW-1185">Reference proteome</keyword>
<dbReference type="Proteomes" id="UP000076925">
    <property type="component" value="Unassembled WGS sequence"/>
</dbReference>
<protein>
    <submittedName>
        <fullName evidence="1">Uncharacterized protein</fullName>
    </submittedName>
</protein>
<dbReference type="AlphaFoldDB" id="A0A139WU64"/>
<dbReference type="RefSeq" id="WP_017742304.1">
    <property type="nucleotide sequence ID" value="NZ_KQ976354.1"/>
</dbReference>
<accession>A0A139WU64</accession>
<dbReference type="EMBL" id="ANNX02000048">
    <property type="protein sequence ID" value="KYC35953.1"/>
    <property type="molecule type" value="Genomic_DNA"/>
</dbReference>
<comment type="caution">
    <text evidence="1">The sequence shown here is derived from an EMBL/GenBank/DDBJ whole genome shotgun (WGS) entry which is preliminary data.</text>
</comment>
<name>A0A139WU64_9CYAN</name>
<organism evidence="1 2">
    <name type="scientific">Scytonema hofmannii PCC 7110</name>
    <dbReference type="NCBI Taxonomy" id="128403"/>
    <lineage>
        <taxon>Bacteria</taxon>
        <taxon>Bacillati</taxon>
        <taxon>Cyanobacteriota</taxon>
        <taxon>Cyanophyceae</taxon>
        <taxon>Nostocales</taxon>
        <taxon>Scytonemataceae</taxon>
        <taxon>Scytonema</taxon>
    </lineage>
</organism>
<gene>
    <name evidence="1" type="ORF">WA1_48970</name>
</gene>
<evidence type="ECO:0000313" key="2">
    <source>
        <dbReference type="Proteomes" id="UP000076925"/>
    </source>
</evidence>
<dbReference type="STRING" id="128403.WA1_48970"/>
<reference evidence="1 2" key="1">
    <citation type="journal article" date="2013" name="Genome Biol. Evol.">
        <title>Genomes of Stigonematalean cyanobacteria (subsection V) and the evolution of oxygenic photosynthesis from prokaryotes to plastids.</title>
        <authorList>
            <person name="Dagan T."/>
            <person name="Roettger M."/>
            <person name="Stucken K."/>
            <person name="Landan G."/>
            <person name="Koch R."/>
            <person name="Major P."/>
            <person name="Gould S.B."/>
            <person name="Goremykin V.V."/>
            <person name="Rippka R."/>
            <person name="Tandeau de Marsac N."/>
            <person name="Gugger M."/>
            <person name="Lockhart P.J."/>
            <person name="Allen J.F."/>
            <person name="Brune I."/>
            <person name="Maus I."/>
            <person name="Puhler A."/>
            <person name="Martin W.F."/>
        </authorList>
    </citation>
    <scope>NUCLEOTIDE SEQUENCE [LARGE SCALE GENOMIC DNA]</scope>
    <source>
        <strain evidence="1 2">PCC 7110</strain>
    </source>
</reference>